<dbReference type="PANTHER" id="PTHR23236:SF119">
    <property type="entry name" value="NUCLEAR RNA-BINDING PROTEIN SART-3"/>
    <property type="match status" value="1"/>
</dbReference>
<dbReference type="InterPro" id="IPR036638">
    <property type="entry name" value="HLH_DNA-bd_sf"/>
</dbReference>
<evidence type="ECO:0000256" key="5">
    <source>
        <dbReference type="SAM" id="MobiDB-lite"/>
    </source>
</evidence>
<evidence type="ECO:0000256" key="4">
    <source>
        <dbReference type="SAM" id="Coils"/>
    </source>
</evidence>
<gene>
    <name evidence="8" type="ORF">Cpir12675_004890</name>
</gene>
<feature type="region of interest" description="Disordered" evidence="5">
    <location>
        <begin position="361"/>
        <end position="397"/>
    </location>
</feature>
<dbReference type="InterPro" id="IPR035979">
    <property type="entry name" value="RBD_domain_sf"/>
</dbReference>
<feature type="compositionally biased region" description="Polar residues" evidence="5">
    <location>
        <begin position="843"/>
        <end position="854"/>
    </location>
</feature>
<keyword evidence="2 3" id="KW-0694">RNA-binding</keyword>
<feature type="region of interest" description="Disordered" evidence="5">
    <location>
        <begin position="135"/>
        <end position="195"/>
    </location>
</feature>
<evidence type="ECO:0008006" key="10">
    <source>
        <dbReference type="Google" id="ProtNLM"/>
    </source>
</evidence>
<feature type="region of interest" description="Disordered" evidence="5">
    <location>
        <begin position="287"/>
        <end position="334"/>
    </location>
</feature>
<dbReference type="PROSITE" id="PS50888">
    <property type="entry name" value="BHLH"/>
    <property type="match status" value="1"/>
</dbReference>
<dbReference type="Gene3D" id="3.30.70.330">
    <property type="match status" value="2"/>
</dbReference>
<feature type="region of interest" description="Disordered" evidence="5">
    <location>
        <begin position="634"/>
        <end position="654"/>
    </location>
</feature>
<comment type="caution">
    <text evidence="8">The sequence shown here is derived from an EMBL/GenBank/DDBJ whole genome shotgun (WGS) entry which is preliminary data.</text>
</comment>
<dbReference type="SUPFAM" id="SSF54928">
    <property type="entry name" value="RNA-binding domain, RBD"/>
    <property type="match status" value="2"/>
</dbReference>
<evidence type="ECO:0000259" key="6">
    <source>
        <dbReference type="PROSITE" id="PS50102"/>
    </source>
</evidence>
<feature type="compositionally biased region" description="Low complexity" evidence="5">
    <location>
        <begin position="501"/>
        <end position="512"/>
    </location>
</feature>
<evidence type="ECO:0000259" key="7">
    <source>
        <dbReference type="PROSITE" id="PS50888"/>
    </source>
</evidence>
<dbReference type="InterPro" id="IPR000504">
    <property type="entry name" value="RRM_dom"/>
</dbReference>
<feature type="region of interest" description="Disordered" evidence="5">
    <location>
        <begin position="96"/>
        <end position="123"/>
    </location>
</feature>
<evidence type="ECO:0000313" key="8">
    <source>
        <dbReference type="EMBL" id="KAL1891581.1"/>
    </source>
</evidence>
<feature type="domain" description="RRM" evidence="6">
    <location>
        <begin position="762"/>
        <end position="840"/>
    </location>
</feature>
<feature type="compositionally biased region" description="Basic and acidic residues" evidence="5">
    <location>
        <begin position="299"/>
        <end position="313"/>
    </location>
</feature>
<protein>
    <recommendedName>
        <fullName evidence="10">Protein esc1</fullName>
    </recommendedName>
</protein>
<sequence>MSPSQPVADSQPCANAPLGLRDMLNNNVPERHDSAYYGTPSEASSKRMDIESPQSSPSPHTTGGLTVVASPDNSAASFAAAPGASTVVASAPPYAYAPRSNHETASPSPKSGHRAASRNSTVASLATTTNMSVASIMSPAGPAPTSGSFAPNDPHRSSSSSSRQRYYPRMGDSHQHTPASAIDTDNNRRESVDSRMSQNLNEMQINNTGYLSTPISMSSPYPPHIQNSAAAQRIPKQKFEPLLSHRMSNGYQPSAERTPHEVRIDHRTSRTAPTITGPTQGIIARAAEPTKGQAWAFPEDERSGSYTESRRSSLADSINSSQFTSESRLPPSQARLDAQSIDGHRLSSTSNEYLPMHHHSIQHKKISDLQDENRSSTGQPYSRTPELRQSHKLAERKRRTEMKELFEQLREMMPQERGAKASKWEILTKAINEIRRLNDTMRNMSIHYNGAVNEIENHRREIHGLRMENAELRAKINSHGLGHHSSSHSSTAPPPPPPHTPHSSHPTTQQHPQPQPPAQSPAQPSSQPGVSPHSAHQYGGSFEYNTAPRPELPSLRSISNQLPPPPSAPAGPDSMTGIQYDSHRPAFSLRNIVQRARPAVISSWAAPKAAIMPILVAQRMFSASARLDSDYGEHRGGGYNNNSGAAGRNRPAPDALNNFVSKTATSIEAARSEKRVVQINNVPYEARWEDVFRVFGYYGEIERIKFPKSGFCYVHYVDVSSVSKAVTALNNTYFHSRRIFVNEPEHVYVSKTPFYRQYEPCETVYLGNLPYDLKEDELKNIIAPLGHTVDIRVPTHPSTGLLRGFAHVQFSSIETAKEAAEKLQGTEIRGRSVIINFAAGKKNSPNASSTSDNGKSLGDFLIQESAQDEASEAVQATEPAEFDEPAESAEHAEPAEQAQTETKETL</sequence>
<keyword evidence="1" id="KW-0677">Repeat</keyword>
<dbReference type="SMART" id="SM00353">
    <property type="entry name" value="HLH"/>
    <property type="match status" value="1"/>
</dbReference>
<organism evidence="8 9">
    <name type="scientific">Ceratocystis pirilliformis</name>
    <dbReference type="NCBI Taxonomy" id="259994"/>
    <lineage>
        <taxon>Eukaryota</taxon>
        <taxon>Fungi</taxon>
        <taxon>Dikarya</taxon>
        <taxon>Ascomycota</taxon>
        <taxon>Pezizomycotina</taxon>
        <taxon>Sordariomycetes</taxon>
        <taxon>Hypocreomycetidae</taxon>
        <taxon>Microascales</taxon>
        <taxon>Ceratocystidaceae</taxon>
        <taxon>Ceratocystis</taxon>
    </lineage>
</organism>
<dbReference type="CDD" id="cd00590">
    <property type="entry name" value="RRM_SF"/>
    <property type="match status" value="1"/>
</dbReference>
<feature type="compositionally biased region" description="Low complexity" evidence="5">
    <location>
        <begin position="640"/>
        <end position="652"/>
    </location>
</feature>
<dbReference type="SMART" id="SM00360">
    <property type="entry name" value="RRM"/>
    <property type="match status" value="2"/>
</dbReference>
<dbReference type="EMBL" id="JAWDJO010000150">
    <property type="protein sequence ID" value="KAL1891581.1"/>
    <property type="molecule type" value="Genomic_DNA"/>
</dbReference>
<accession>A0ABR3YUL7</accession>
<dbReference type="Proteomes" id="UP001583280">
    <property type="component" value="Unassembled WGS sequence"/>
</dbReference>
<evidence type="ECO:0000256" key="3">
    <source>
        <dbReference type="PROSITE-ProRule" id="PRU00176"/>
    </source>
</evidence>
<proteinExistence type="predicted"/>
<feature type="region of interest" description="Disordered" evidence="5">
    <location>
        <begin position="841"/>
        <end position="906"/>
    </location>
</feature>
<dbReference type="PANTHER" id="PTHR23236">
    <property type="entry name" value="EUKARYOTIC TRANSLATION INITIATION FACTOR 4B/4H"/>
    <property type="match status" value="1"/>
</dbReference>
<dbReference type="SUPFAM" id="SSF47459">
    <property type="entry name" value="HLH, helix-loop-helix DNA-binding domain"/>
    <property type="match status" value="1"/>
</dbReference>
<evidence type="ECO:0000256" key="1">
    <source>
        <dbReference type="ARBA" id="ARBA00022737"/>
    </source>
</evidence>
<dbReference type="Gene3D" id="4.10.280.10">
    <property type="entry name" value="Helix-loop-helix DNA-binding domain"/>
    <property type="match status" value="1"/>
</dbReference>
<feature type="region of interest" description="Disordered" evidence="5">
    <location>
        <begin position="479"/>
        <end position="580"/>
    </location>
</feature>
<feature type="coiled-coil region" evidence="4">
    <location>
        <begin position="448"/>
        <end position="475"/>
    </location>
</feature>
<feature type="compositionally biased region" description="Polar residues" evidence="5">
    <location>
        <begin position="314"/>
        <end position="327"/>
    </location>
</feature>
<dbReference type="InterPro" id="IPR011598">
    <property type="entry name" value="bHLH_dom"/>
</dbReference>
<feature type="domain" description="RRM" evidence="6">
    <location>
        <begin position="675"/>
        <end position="746"/>
    </location>
</feature>
<evidence type="ECO:0000313" key="9">
    <source>
        <dbReference type="Proteomes" id="UP001583280"/>
    </source>
</evidence>
<name>A0ABR3YUL7_9PEZI</name>
<dbReference type="Pfam" id="PF00076">
    <property type="entry name" value="RRM_1"/>
    <property type="match status" value="2"/>
</dbReference>
<reference evidence="8 9" key="1">
    <citation type="journal article" date="2024" name="IMA Fungus">
        <title>IMA Genome - F19 : A genome assembly and annotation guide to empower mycologists, including annotated draft genome sequences of Ceratocystis pirilliformis, Diaporthe australafricana, Fusarium ophioides, Paecilomyces lecythidis, and Sporothrix stenoceras.</title>
        <authorList>
            <person name="Aylward J."/>
            <person name="Wilson A.M."/>
            <person name="Visagie C.M."/>
            <person name="Spraker J."/>
            <person name="Barnes I."/>
            <person name="Buitendag C."/>
            <person name="Ceriani C."/>
            <person name="Del Mar Angel L."/>
            <person name="du Plessis D."/>
            <person name="Fuchs T."/>
            <person name="Gasser K."/>
            <person name="Kramer D."/>
            <person name="Li W."/>
            <person name="Munsamy K."/>
            <person name="Piso A."/>
            <person name="Price J.L."/>
            <person name="Sonnekus B."/>
            <person name="Thomas C."/>
            <person name="van der Nest A."/>
            <person name="van Dijk A."/>
            <person name="van Heerden A."/>
            <person name="van Vuuren N."/>
            <person name="Yilmaz N."/>
            <person name="Duong T.A."/>
            <person name="van der Merwe N.A."/>
            <person name="Wingfield M.J."/>
            <person name="Wingfield B.D."/>
        </authorList>
    </citation>
    <scope>NUCLEOTIDE SEQUENCE [LARGE SCALE GENOMIC DNA]</scope>
    <source>
        <strain evidence="8 9">CMW 12675</strain>
    </source>
</reference>
<feature type="domain" description="BHLH" evidence="7">
    <location>
        <begin position="386"/>
        <end position="437"/>
    </location>
</feature>
<dbReference type="Pfam" id="PF00010">
    <property type="entry name" value="HLH"/>
    <property type="match status" value="1"/>
</dbReference>
<feature type="compositionally biased region" description="Polar residues" evidence="5">
    <location>
        <begin position="52"/>
        <end position="64"/>
    </location>
</feature>
<evidence type="ECO:0000256" key="2">
    <source>
        <dbReference type="ARBA" id="ARBA00022884"/>
    </source>
</evidence>
<feature type="compositionally biased region" description="Basic and acidic residues" evidence="5">
    <location>
        <begin position="365"/>
        <end position="374"/>
    </location>
</feature>
<keyword evidence="4" id="KW-0175">Coiled coil</keyword>
<dbReference type="InterPro" id="IPR012677">
    <property type="entry name" value="Nucleotide-bd_a/b_plait_sf"/>
</dbReference>
<keyword evidence="9" id="KW-1185">Reference proteome</keyword>
<dbReference type="PROSITE" id="PS50102">
    <property type="entry name" value="RRM"/>
    <property type="match status" value="2"/>
</dbReference>
<feature type="region of interest" description="Disordered" evidence="5">
    <location>
        <begin position="1"/>
        <end position="69"/>
    </location>
</feature>